<accession>A0ABD0KV47</accession>
<dbReference type="InterPro" id="IPR052212">
    <property type="entry name" value="PH-like_domain"/>
</dbReference>
<feature type="compositionally biased region" description="Low complexity" evidence="2">
    <location>
        <begin position="69"/>
        <end position="87"/>
    </location>
</feature>
<feature type="compositionally biased region" description="Polar residues" evidence="2">
    <location>
        <begin position="508"/>
        <end position="520"/>
    </location>
</feature>
<feature type="compositionally biased region" description="Gly residues" evidence="2">
    <location>
        <begin position="929"/>
        <end position="946"/>
    </location>
</feature>
<feature type="compositionally biased region" description="Low complexity" evidence="2">
    <location>
        <begin position="1011"/>
        <end position="1028"/>
    </location>
</feature>
<reference evidence="3 4" key="1">
    <citation type="journal article" date="2023" name="Sci. Data">
        <title>Genome assembly of the Korean intertidal mud-creeper Batillaria attramentaria.</title>
        <authorList>
            <person name="Patra A.K."/>
            <person name="Ho P.T."/>
            <person name="Jun S."/>
            <person name="Lee S.J."/>
            <person name="Kim Y."/>
            <person name="Won Y.J."/>
        </authorList>
    </citation>
    <scope>NUCLEOTIDE SEQUENCE [LARGE SCALE GENOMIC DNA]</scope>
    <source>
        <strain evidence="3">Wonlab-2016</strain>
    </source>
</reference>
<feature type="compositionally biased region" description="Low complexity" evidence="2">
    <location>
        <begin position="138"/>
        <end position="158"/>
    </location>
</feature>
<feature type="compositionally biased region" description="Basic and acidic residues" evidence="2">
    <location>
        <begin position="947"/>
        <end position="958"/>
    </location>
</feature>
<feature type="coiled-coil region" evidence="1">
    <location>
        <begin position="303"/>
        <end position="335"/>
    </location>
</feature>
<feature type="region of interest" description="Disordered" evidence="2">
    <location>
        <begin position="138"/>
        <end position="300"/>
    </location>
</feature>
<feature type="region of interest" description="Disordered" evidence="2">
    <location>
        <begin position="1011"/>
        <end position="1039"/>
    </location>
</feature>
<feature type="compositionally biased region" description="Polar residues" evidence="2">
    <location>
        <begin position="429"/>
        <end position="438"/>
    </location>
</feature>
<evidence type="ECO:0000256" key="1">
    <source>
        <dbReference type="SAM" id="Coils"/>
    </source>
</evidence>
<feature type="compositionally biased region" description="Polar residues" evidence="2">
    <location>
        <begin position="641"/>
        <end position="651"/>
    </location>
</feature>
<dbReference type="PANTHER" id="PTHR12156:SF5">
    <property type="entry name" value="FI18040P1"/>
    <property type="match status" value="1"/>
</dbReference>
<feature type="compositionally biased region" description="Low complexity" evidence="2">
    <location>
        <begin position="621"/>
        <end position="640"/>
    </location>
</feature>
<feature type="region of interest" description="Disordered" evidence="2">
    <location>
        <begin position="599"/>
        <end position="676"/>
    </location>
</feature>
<feature type="compositionally biased region" description="Polar residues" evidence="2">
    <location>
        <begin position="172"/>
        <end position="181"/>
    </location>
</feature>
<evidence type="ECO:0000313" key="4">
    <source>
        <dbReference type="Proteomes" id="UP001519460"/>
    </source>
</evidence>
<dbReference type="Proteomes" id="UP001519460">
    <property type="component" value="Unassembled WGS sequence"/>
</dbReference>
<feature type="region of interest" description="Disordered" evidence="2">
    <location>
        <begin position="69"/>
        <end position="90"/>
    </location>
</feature>
<feature type="region of interest" description="Disordered" evidence="2">
    <location>
        <begin position="429"/>
        <end position="568"/>
    </location>
</feature>
<feature type="non-terminal residue" evidence="3">
    <location>
        <position position="1039"/>
    </location>
</feature>
<dbReference type="PANTHER" id="PTHR12156">
    <property type="entry name" value="PLECKSTRIN HOMOLOGY-LIKE DOMAIN, FAMILY B, MEMBER 3"/>
    <property type="match status" value="1"/>
</dbReference>
<feature type="compositionally biased region" description="Low complexity" evidence="2">
    <location>
        <begin position="521"/>
        <end position="534"/>
    </location>
</feature>
<protein>
    <submittedName>
        <fullName evidence="3">Uncharacterized protein</fullName>
    </submittedName>
</protein>
<feature type="compositionally biased region" description="Basic and acidic residues" evidence="2">
    <location>
        <begin position="258"/>
        <end position="279"/>
    </location>
</feature>
<evidence type="ECO:0000313" key="3">
    <source>
        <dbReference type="EMBL" id="KAK7491030.1"/>
    </source>
</evidence>
<comment type="caution">
    <text evidence="3">The sequence shown here is derived from an EMBL/GenBank/DDBJ whole genome shotgun (WGS) entry which is preliminary data.</text>
</comment>
<feature type="coiled-coil region" evidence="1">
    <location>
        <begin position="713"/>
        <end position="879"/>
    </location>
</feature>
<proteinExistence type="predicted"/>
<gene>
    <name evidence="3" type="ORF">BaRGS_00017726</name>
</gene>
<feature type="region of interest" description="Disordered" evidence="2">
    <location>
        <begin position="340"/>
        <end position="408"/>
    </location>
</feature>
<name>A0ABD0KV47_9CAEN</name>
<feature type="compositionally biased region" description="Basic and acidic residues" evidence="2">
    <location>
        <begin position="1029"/>
        <end position="1039"/>
    </location>
</feature>
<feature type="compositionally biased region" description="Low complexity" evidence="2">
    <location>
        <begin position="347"/>
        <end position="364"/>
    </location>
</feature>
<dbReference type="EMBL" id="JACVVK020000120">
    <property type="protein sequence ID" value="KAK7491030.1"/>
    <property type="molecule type" value="Genomic_DNA"/>
</dbReference>
<keyword evidence="4" id="KW-1185">Reference proteome</keyword>
<dbReference type="AlphaFoldDB" id="A0ABD0KV47"/>
<feature type="compositionally biased region" description="Polar residues" evidence="2">
    <location>
        <begin position="208"/>
        <end position="226"/>
    </location>
</feature>
<sequence>MNSHVFLRCVVLDLDGSPEYEKMISEAEQHRLSRGSADGSVGSPHDPQALDSDDFVNKVCKFEMISRGKSATSPTAKSPPATSSGSGVKYGGYTSSTYMGEKVFSRDIATTRVPAAVLGGSGERVISTCSSLSSSSLTSVSTLNCSSDSSGSNRSLASPPITPQGSIVGGYSSHTPTSPTYPLQGPATQGPVFVTLGKRRPEGRGEPSQVTIRPSAEVTSPTSRSGMVNGDTLPSKHSSSTASRAHREGSTSSSGARSHREGSTSSKDDSSDTSSHRNTFEGIDFDVTQMTESEQELARRHREIVAERKREQEQEKMERQRLEEILRMCAEYQQEVDVKPGTKAQGKAHATSYTSTATSSTAPAKTKRGAPPPAFLDLAPGSDQVDHNQKAGANVSGGSAKSLEVTAGDGERKISGDFRANVTKIKTNGSLMLSSPSNPHKEGLFGFQMRRAESNSSTSEDEMLGSSEDTGTIKRRPINHPPLPEEFMPSAAGSSSAHIALDVHVPSQPKQTSSYVTTTQSPGGSSSARSNSSGVQHSSASTARNYSAGDVSSKSTKETAFSSGQSRIDEILNSSFEAEREAAELSSYGKFSVHINAQISCDDTSPDGGDDAASVRRASYKRSNSSTSSSKGSRSSVSSSHTVQDQNSPDGTDTKEDTPTPVNSDTEPAEGDGDAFRRASTEGQHLSNGVEAHHGADSLHLRMKEQSELSHQLEVLKKTKTQLLQKIAALKRQITDIETQENEAIRELEMERALLEGEHKTEMEHLHADQEKVNELKQQQHNLLERAARQREKAEARFEEEKERISQKLMQDQQQLLVKYKAREDRLQHIDTQQRDMLHNVKTNLEGLERERLQLIDTFKKEKQAAAEVQQKIVELSRMLSLPTVDPSDDPAALNSDIELEEQADGPRKLFIDSTVLTRTETDAASDTSGGGGSSSGAGVEGGSDNGGKDERKKSTTLLEIERNRSIFMEQQGVFIMDQERRRIEELRRRAADEGRALWEERRLREANCKSFNSLESEDSSISSSCDTPSEKETSAGHK</sequence>
<organism evidence="3 4">
    <name type="scientific">Batillaria attramentaria</name>
    <dbReference type="NCBI Taxonomy" id="370345"/>
    <lineage>
        <taxon>Eukaryota</taxon>
        <taxon>Metazoa</taxon>
        <taxon>Spiralia</taxon>
        <taxon>Lophotrochozoa</taxon>
        <taxon>Mollusca</taxon>
        <taxon>Gastropoda</taxon>
        <taxon>Caenogastropoda</taxon>
        <taxon>Sorbeoconcha</taxon>
        <taxon>Cerithioidea</taxon>
        <taxon>Batillariidae</taxon>
        <taxon>Batillaria</taxon>
    </lineage>
</organism>
<evidence type="ECO:0000256" key="2">
    <source>
        <dbReference type="SAM" id="MobiDB-lite"/>
    </source>
</evidence>
<feature type="compositionally biased region" description="Polar residues" evidence="2">
    <location>
        <begin position="535"/>
        <end position="568"/>
    </location>
</feature>
<feature type="region of interest" description="Disordered" evidence="2">
    <location>
        <begin position="921"/>
        <end position="958"/>
    </location>
</feature>
<keyword evidence="1" id="KW-0175">Coiled coil</keyword>